<dbReference type="InParanoid" id="D8U5J1"/>
<evidence type="ECO:0000256" key="1">
    <source>
        <dbReference type="ARBA" id="ARBA00022581"/>
    </source>
</evidence>
<keyword evidence="3" id="KW-0472">Membrane</keyword>
<sequence length="2764" mass="292123">MIAWARPDSFYIHPICRWQLREVCQREQTAQHKAPVRQAAFDGPGPELGRGWNLISPAHRQSTPANDLRLRPPGARHGLLPVQDSPTLTRCRHMSRCRLITASNLRLICTQRRVISSPDGWNTAFPWAAQAAQAGASTPNTGRMADYSYPALRGELSPMPKYMKVFTVPKDVHYEEEVVIEPIIQNLGIGNKEMEQRITEQMGNLYDFFRRLYDQDQEEIRCLQAQMEQRDMELRQLRRTKLAANEEEGKVTTPRSASKWRERKDQDQLHSQPRLVQSAACSPGPPPSPPKQPSKPMVSVVMPPVTSPARPLFKWWAIVHDLYNRHSTLWQGALFLLLLILAVGLLAGLLTSQSSDGSRGMYATFTDPDPAVVSLWSTGMAFSVNMSQGTTMYYALVPVVSLLASNKTPSAADIKTLLQGPTLSPLRGLAAACGERIAVQSQAFTFNVATSSVAVDKSTAGKPCEVTGTLPDQCSLCPEVQPGTTYTLLVAFSQSDDVYKMQPLPPSPSPLASLPPSSPLPPSPSPLASLPPSSSLPPPLLPPLPQLPSPSPTLTPAQPPVPPSSPPPLTPRAPGLKVMPAVTVVGQTAFDLSFSLSNPGVVRFMVMYPVLYAQSGGTYVSFATAEPVAGQALVMTSAPSSAILGLNGVVAAGSVNVTTDLLYTIRVDGSLPGASNAAATCLCEARTCNCSAPAPCHGQMCNVGPSALVPSTTYKVYMSTSTPDGVSDTQGPIYVGNVTTVADAVAPTLSSSAVISENTITPSGFTLSGLQLDTEGLLYVMISRPSGGQQSIPAGTATAIKEDVFGRRRQLSVLRGRPRTVLQQTVQASDNTSSYGSLLVMDPAPAAQVFTPACPRKVPCDPAKVLAAYVDLTVEVLALPVQCVAVANIRDGPMVQVLDGLANDTTYIVRLITEDIASTVSVQASFRSFNLTITLSEPGALVGFLYTAEGAANVSFTPPRSWPPSPQGPVIQQATAATTIPPNGTVPPSSTSYILSFNNPAINPKTTYSVALVVRDLAGNVQTATKLVTVRTDDNIPPVWLTVVLQPGAFNATLSVQLDEPSTAFWFCLLGNVQCLPATTLFGLVDSLSATPGGLAAMGNVSVTFDNGSASATIPGLRDGVTYTLCLVAQDAAPLKNRQIATRRQLFTTLDRTPPTLLVSVIPGTDGNFTCDRSVFRCQLSLNISLSESGSSALALQYADAYQNNFTTDSLIDISVTNPPTGVLRAAVVMFNSSGFLYVHLSDLPSGRGYSLDIAGVDVAGNIQPLLQSLTLLAPDVTPPNFTRYSAASVADTFITANVSLNEPSIVLWLVTSAGAQVPNATQLVAAVQRNQSMVGLTAYAPMVASGPVTWHIGGLIVGQVYDLHMLARDASGNQQANVTSILRIRVQDSTPPIIYSLTTSLAATGNRLIISVNASKPGTLRYVAITPGASSPTQQQLLQAAAANFSGQLPVPTALTIASAVLCVADGGSYQLWAMQEDTEGRIMPAAASTTSNASVSSWVRDYVLVGGLGGGVVSDGTVLAFVEDQQLGKLDFKPARPPPMQIRIVVQTPILYLEPAAAVASTTADPGRKLRSYAALVLSDCNVTSATAGSSSLPSGAGMCHVEVPVQAFPAAGVSMQASLRIDLYNGSIFLLSSVTEQLSLRSAATAIPSAPTTGAILLLALPTRALRPGETFRATLSAFVGSQQMITGFTIRVLYNASRMNYVKTEKSTLWSEVAAAPLSDDNGGMALWLSAIQRTAADSMEIKGHALPFVPVVMFQDFNAISVATSGRITVATPRQLGLMAYMTNHDLFNSAVLDGKDVIAPIQALVVADWSPSLLMDGTLTIPSGASCSCAAPTNTISALTVASCHVVLASSHSQPARQASLSITCGSNAALRAQVVVSVWYPSSYRVESSDPDSTLSSLLPINVPISSVGSCSDRYQSARLYLLTTWMNGGRSSDDYITDVDVTYLVANWTVDKPQALRLVNATATGLSPDPAVNVSALGAGGKVLASMQLGVSSEPVCVEALEAVAISNVSVSGDTQPISFSRWRELNWEGASAKVSVFASFSDGTVMPVSGASSTTAYQPTGSTLPFSLQTLSGYPALKLTVNTSFGSPAACGVLLKTSWSICSGTTFAGAGVMMATGVDNPMLMASLCNRARDNLFVFFILQPSSLFVTSTNSGASQPPISVPTQSYLKVMVAFDDGIVRDMTNDTRVQVLVYQGADLCRVATAGQPYVEAIAGKSGNCELEARASFAGLPVLRSTTNTTVVTFVSMQVYVPDGTPALPPTTNSSTLTNLVVSQLDPIYLFKCDFSHYMPASVWAMGQLSSCGVSCNLADLNDPIITRLLLTDISVVNLEINPSNISLTNVLIPIKPGKSNLRVSFGTAISNLFTVSVEDPFQAGWPRVFGIMETGFTIAANMSSGSYKVTYLVQSQNGSGIIAPAAAEVERAVNYTIFLAVRFEVIRQSKLINTVFVINGVLTPDNTAPTFTALGDAQGMTQDSQRFTMRVPVALSEAGTVSYAIYRNSSCITGAEQLPRQTVRIAGELPTNICVCPDTSLCLPVAWGNITLSGDQLSDVITIRGMLPPNPYNYLSKLAPDQLTCSTDYLPAPATPAHMLYLVAQDDFPTYKDWNVTCMAPASSPGTLCAATALAPCVATPPAGSGAGGVNVQSEPYKLVQLGQVLPASMSESPILASFNLPTGNQVTFDPVGTAVTVTHRTITLQFKVTRAAAVQYRLDQFNGAKAFSGAAADWAKQGSVNIRLKLQTVAVQLSKHCASMCRG</sequence>
<dbReference type="eggNOG" id="ENOG502SVNR">
    <property type="taxonomic scope" value="Eukaryota"/>
</dbReference>
<feature type="transmembrane region" description="Helical" evidence="3">
    <location>
        <begin position="329"/>
        <end position="350"/>
    </location>
</feature>
<proteinExistence type="predicted"/>
<feature type="compositionally biased region" description="Pro residues" evidence="2">
    <location>
        <begin position="516"/>
        <end position="525"/>
    </location>
</feature>
<evidence type="ECO:0000256" key="3">
    <source>
        <dbReference type="SAM" id="Phobius"/>
    </source>
</evidence>
<keyword evidence="3" id="KW-1133">Transmembrane helix</keyword>
<dbReference type="PANTHER" id="PTHR13037">
    <property type="entry name" value="FORMIN"/>
    <property type="match status" value="1"/>
</dbReference>
<dbReference type="KEGG" id="vcn:VOLCADRAFT_118525"/>
<dbReference type="PANTHER" id="PTHR13037:SF24">
    <property type="entry name" value="POLYCOMB PROTEIN PCL-RELATED"/>
    <property type="match status" value="1"/>
</dbReference>
<keyword evidence="1" id="KW-0945">Host-virus interaction</keyword>
<dbReference type="OrthoDB" id="537551at2759"/>
<feature type="region of interest" description="Disordered" evidence="2">
    <location>
        <begin position="500"/>
        <end position="574"/>
    </location>
</feature>
<feature type="compositionally biased region" description="Pro residues" evidence="2">
    <location>
        <begin position="534"/>
        <end position="571"/>
    </location>
</feature>
<feature type="compositionally biased region" description="Basic and acidic residues" evidence="2">
    <location>
        <begin position="259"/>
        <end position="268"/>
    </location>
</feature>
<dbReference type="EMBL" id="GL378360">
    <property type="protein sequence ID" value="EFJ44930.1"/>
    <property type="molecule type" value="Genomic_DNA"/>
</dbReference>
<accession>D8U5J1</accession>
<organism evidence="5">
    <name type="scientific">Volvox carteri f. nagariensis</name>
    <dbReference type="NCBI Taxonomy" id="3068"/>
    <lineage>
        <taxon>Eukaryota</taxon>
        <taxon>Viridiplantae</taxon>
        <taxon>Chlorophyta</taxon>
        <taxon>core chlorophytes</taxon>
        <taxon>Chlorophyceae</taxon>
        <taxon>CS clade</taxon>
        <taxon>Chlamydomonadales</taxon>
        <taxon>Volvocaceae</taxon>
        <taxon>Volvox</taxon>
    </lineage>
</organism>
<reference evidence="4 5" key="1">
    <citation type="journal article" date="2010" name="Science">
        <title>Genomic analysis of organismal complexity in the multicellular green alga Volvox carteri.</title>
        <authorList>
            <person name="Prochnik S.E."/>
            <person name="Umen J."/>
            <person name="Nedelcu A.M."/>
            <person name="Hallmann A."/>
            <person name="Miller S.M."/>
            <person name="Nishii I."/>
            <person name="Ferris P."/>
            <person name="Kuo A."/>
            <person name="Mitros T."/>
            <person name="Fritz-Laylin L.K."/>
            <person name="Hellsten U."/>
            <person name="Chapman J."/>
            <person name="Simakov O."/>
            <person name="Rensing S.A."/>
            <person name="Terry A."/>
            <person name="Pangilinan J."/>
            <person name="Kapitonov V."/>
            <person name="Jurka J."/>
            <person name="Salamov A."/>
            <person name="Shapiro H."/>
            <person name="Schmutz J."/>
            <person name="Grimwood J."/>
            <person name="Lindquist E."/>
            <person name="Lucas S."/>
            <person name="Grigoriev I.V."/>
            <person name="Schmitt R."/>
            <person name="Kirk D."/>
            <person name="Rokhsar D.S."/>
        </authorList>
    </citation>
    <scope>NUCLEOTIDE SEQUENCE [LARGE SCALE GENOMIC DNA]</scope>
    <source>
        <strain evidence="5">f. Nagariensis / Eve</strain>
    </source>
</reference>
<feature type="region of interest" description="Disordered" evidence="2">
    <location>
        <begin position="240"/>
        <end position="299"/>
    </location>
</feature>
<gene>
    <name evidence="4" type="ORF">VOLCADRAFT_118525</name>
</gene>
<dbReference type="GeneID" id="9616993"/>
<evidence type="ECO:0000313" key="4">
    <source>
        <dbReference type="EMBL" id="EFJ44930.1"/>
    </source>
</evidence>
<name>D8U5J1_VOLCA</name>
<dbReference type="RefSeq" id="XP_002953901.1">
    <property type="nucleotide sequence ID" value="XM_002953855.1"/>
</dbReference>
<keyword evidence="3" id="KW-0812">Transmembrane</keyword>
<protein>
    <submittedName>
        <fullName evidence="4">Uncharacterized protein</fullName>
    </submittedName>
</protein>
<feature type="compositionally biased region" description="Pro residues" evidence="2">
    <location>
        <begin position="283"/>
        <end position="293"/>
    </location>
</feature>
<dbReference type="Proteomes" id="UP000001058">
    <property type="component" value="Unassembled WGS sequence"/>
</dbReference>
<evidence type="ECO:0000256" key="2">
    <source>
        <dbReference type="SAM" id="MobiDB-lite"/>
    </source>
</evidence>
<keyword evidence="5" id="KW-1185">Reference proteome</keyword>
<evidence type="ECO:0000313" key="5">
    <source>
        <dbReference type="Proteomes" id="UP000001058"/>
    </source>
</evidence>